<keyword evidence="5 7" id="KW-1133">Transmembrane helix</keyword>
<evidence type="ECO:0000256" key="7">
    <source>
        <dbReference type="SAM" id="Phobius"/>
    </source>
</evidence>
<feature type="transmembrane region" description="Helical" evidence="7">
    <location>
        <begin position="142"/>
        <end position="167"/>
    </location>
</feature>
<keyword evidence="6 7" id="KW-0472">Membrane</keyword>
<dbReference type="EMBL" id="JACOPK010000002">
    <property type="protein sequence ID" value="MBC5694906.1"/>
    <property type="molecule type" value="Genomic_DNA"/>
</dbReference>
<evidence type="ECO:0000313" key="10">
    <source>
        <dbReference type="Proteomes" id="UP000641741"/>
    </source>
</evidence>
<reference evidence="9 10" key="1">
    <citation type="submission" date="2020-08" db="EMBL/GenBank/DDBJ databases">
        <title>Genome public.</title>
        <authorList>
            <person name="Liu C."/>
            <person name="Sun Q."/>
        </authorList>
    </citation>
    <scope>NUCLEOTIDE SEQUENCE [LARGE SCALE GENOMIC DNA]</scope>
    <source>
        <strain evidence="9 10">M2</strain>
    </source>
</reference>
<evidence type="ECO:0000259" key="8">
    <source>
        <dbReference type="Pfam" id="PF01757"/>
    </source>
</evidence>
<feature type="transmembrane region" description="Helical" evidence="7">
    <location>
        <begin position="300"/>
        <end position="322"/>
    </location>
</feature>
<proteinExistence type="inferred from homology"/>
<dbReference type="Proteomes" id="UP000641741">
    <property type="component" value="Unassembled WGS sequence"/>
</dbReference>
<evidence type="ECO:0000256" key="1">
    <source>
        <dbReference type="ARBA" id="ARBA00004651"/>
    </source>
</evidence>
<organism evidence="9 10">
    <name type="scientific">Agathobaculum hominis</name>
    <dbReference type="NCBI Taxonomy" id="2763014"/>
    <lineage>
        <taxon>Bacteria</taxon>
        <taxon>Bacillati</taxon>
        <taxon>Bacillota</taxon>
        <taxon>Clostridia</taxon>
        <taxon>Eubacteriales</taxon>
        <taxon>Butyricicoccaceae</taxon>
        <taxon>Agathobaculum</taxon>
    </lineage>
</organism>
<evidence type="ECO:0000313" key="9">
    <source>
        <dbReference type="EMBL" id="MBC5694906.1"/>
    </source>
</evidence>
<sequence length="336" mass="37872">MRFRQMDGLRAAAALAVVMIHVSAGQTTDAELVWNQLSRFAVPMFLVLTGFGHAGALAEGKFEPQGWTAVRRRLSRVLPPYFLWSAAYLVLEALCGMPHAHPLFDLLTGGAYVHLYYIFILVQFVLLADFFCIAMQRYPRRLMLCAAAATFGMQLLIACQANGMLMFHAPLSLVRLFFGWTLFYTGGIWLRLHEKWQRCPLCVSVPVWLLSALGVLLTNHMFPSLSASSLRPDLLVYVFATWLMLWTLCSRCRTLPAPVRFIARHSFGLYLAHPMVLRLWNVWTTHHDPVIYLRLPQMYLLGFGGGLAAAVLLSFLPFGTLLGGAHRKKRSRTGDL</sequence>
<dbReference type="RefSeq" id="WP_186969230.1">
    <property type="nucleotide sequence ID" value="NZ_JACOPK010000002.1"/>
</dbReference>
<dbReference type="PANTHER" id="PTHR40074:SF2">
    <property type="entry name" value="O-ACETYLTRANSFERASE WECH"/>
    <property type="match status" value="1"/>
</dbReference>
<evidence type="ECO:0000256" key="2">
    <source>
        <dbReference type="ARBA" id="ARBA00007400"/>
    </source>
</evidence>
<accession>A0ABR7GKW6</accession>
<name>A0ABR7GKW6_9FIRM</name>
<evidence type="ECO:0000256" key="3">
    <source>
        <dbReference type="ARBA" id="ARBA00022475"/>
    </source>
</evidence>
<comment type="subcellular location">
    <subcellularLocation>
        <location evidence="1">Cell membrane</location>
        <topology evidence="1">Multi-pass membrane protein</topology>
    </subcellularLocation>
</comment>
<evidence type="ECO:0000256" key="6">
    <source>
        <dbReference type="ARBA" id="ARBA00023136"/>
    </source>
</evidence>
<dbReference type="PANTHER" id="PTHR40074">
    <property type="entry name" value="O-ACETYLTRANSFERASE WECH"/>
    <property type="match status" value="1"/>
</dbReference>
<comment type="caution">
    <text evidence="9">The sequence shown here is derived from an EMBL/GenBank/DDBJ whole genome shotgun (WGS) entry which is preliminary data.</text>
</comment>
<keyword evidence="9" id="KW-0808">Transferase</keyword>
<feature type="transmembrane region" description="Helical" evidence="7">
    <location>
        <begin position="261"/>
        <end position="280"/>
    </location>
</feature>
<evidence type="ECO:0000256" key="4">
    <source>
        <dbReference type="ARBA" id="ARBA00022692"/>
    </source>
</evidence>
<feature type="transmembrane region" description="Helical" evidence="7">
    <location>
        <begin position="113"/>
        <end position="135"/>
    </location>
</feature>
<keyword evidence="10" id="KW-1185">Reference proteome</keyword>
<feature type="domain" description="Acyltransferase 3" evidence="8">
    <location>
        <begin position="5"/>
        <end position="316"/>
    </location>
</feature>
<keyword evidence="3" id="KW-1003">Cell membrane</keyword>
<dbReference type="InterPro" id="IPR002656">
    <property type="entry name" value="Acyl_transf_3_dom"/>
</dbReference>
<evidence type="ECO:0000256" key="5">
    <source>
        <dbReference type="ARBA" id="ARBA00022989"/>
    </source>
</evidence>
<dbReference type="Pfam" id="PF01757">
    <property type="entry name" value="Acyl_transf_3"/>
    <property type="match status" value="1"/>
</dbReference>
<feature type="transmembrane region" description="Helical" evidence="7">
    <location>
        <begin position="173"/>
        <end position="192"/>
    </location>
</feature>
<protein>
    <submittedName>
        <fullName evidence="9">Acyltransferase</fullName>
    </submittedName>
</protein>
<keyword evidence="4 7" id="KW-0812">Transmembrane</keyword>
<feature type="transmembrane region" description="Helical" evidence="7">
    <location>
        <begin position="199"/>
        <end position="222"/>
    </location>
</feature>
<comment type="similarity">
    <text evidence="2">Belongs to the acyltransferase 3 family.</text>
</comment>
<feature type="transmembrane region" description="Helical" evidence="7">
    <location>
        <begin position="234"/>
        <end position="249"/>
    </location>
</feature>
<gene>
    <name evidence="9" type="ORF">H8S02_02930</name>
</gene>
<feature type="transmembrane region" description="Helical" evidence="7">
    <location>
        <begin position="81"/>
        <end position="101"/>
    </location>
</feature>
<keyword evidence="9" id="KW-0012">Acyltransferase</keyword>
<dbReference type="GO" id="GO:0016746">
    <property type="term" value="F:acyltransferase activity"/>
    <property type="evidence" value="ECO:0007669"/>
    <property type="project" value="UniProtKB-KW"/>
</dbReference>